<feature type="transmembrane region" description="Helical" evidence="1">
    <location>
        <begin position="20"/>
        <end position="40"/>
    </location>
</feature>
<evidence type="ECO:0000313" key="2">
    <source>
        <dbReference type="EMBL" id="GAA3943615.1"/>
    </source>
</evidence>
<evidence type="ECO:0000313" key="3">
    <source>
        <dbReference type="Proteomes" id="UP001501591"/>
    </source>
</evidence>
<keyword evidence="1" id="KW-1133">Transmembrane helix</keyword>
<dbReference type="RefSeq" id="WP_344819614.1">
    <property type="nucleotide sequence ID" value="NZ_BAABCP010000001.1"/>
</dbReference>
<protein>
    <recommendedName>
        <fullName evidence="4">TadE family protein</fullName>
    </recommendedName>
</protein>
<keyword evidence="1" id="KW-0472">Membrane</keyword>
<proteinExistence type="predicted"/>
<keyword evidence="3" id="KW-1185">Reference proteome</keyword>
<accession>A0ABP7NDI1</accession>
<dbReference type="EMBL" id="BAABCP010000001">
    <property type="protein sequence ID" value="GAA3943615.1"/>
    <property type="molecule type" value="Genomic_DNA"/>
</dbReference>
<gene>
    <name evidence="2" type="ORF">GCM10022383_21870</name>
</gene>
<sequence>MTERPRRWSDESGTAALEFVTLGVLLLVPLVYLVLILGAVQEQTLGAEAAARHTARVIGQAPDAEAAAERGDAVLRSVVREYGMDADTVQVGIDCRPARTPCPAAGSTVIVTVSTRVSLPFLPPLFGLDRIAAIPVQAQAAQRTSRLWGSG</sequence>
<dbReference type="Proteomes" id="UP001501591">
    <property type="component" value="Unassembled WGS sequence"/>
</dbReference>
<evidence type="ECO:0000256" key="1">
    <source>
        <dbReference type="SAM" id="Phobius"/>
    </source>
</evidence>
<comment type="caution">
    <text evidence="2">The sequence shown here is derived from an EMBL/GenBank/DDBJ whole genome shotgun (WGS) entry which is preliminary data.</text>
</comment>
<name>A0ABP7NDI1_9MICO</name>
<keyword evidence="1" id="KW-0812">Transmembrane</keyword>
<reference evidence="3" key="1">
    <citation type="journal article" date="2019" name="Int. J. Syst. Evol. Microbiol.">
        <title>The Global Catalogue of Microorganisms (GCM) 10K type strain sequencing project: providing services to taxonomists for standard genome sequencing and annotation.</title>
        <authorList>
            <consortium name="The Broad Institute Genomics Platform"/>
            <consortium name="The Broad Institute Genome Sequencing Center for Infectious Disease"/>
            <person name="Wu L."/>
            <person name="Ma J."/>
        </authorList>
    </citation>
    <scope>NUCLEOTIDE SEQUENCE [LARGE SCALE GENOMIC DNA]</scope>
    <source>
        <strain evidence="3">JCM 17024</strain>
    </source>
</reference>
<evidence type="ECO:0008006" key="4">
    <source>
        <dbReference type="Google" id="ProtNLM"/>
    </source>
</evidence>
<organism evidence="2 3">
    <name type="scientific">Microbacterium soli</name>
    <dbReference type="NCBI Taxonomy" id="446075"/>
    <lineage>
        <taxon>Bacteria</taxon>
        <taxon>Bacillati</taxon>
        <taxon>Actinomycetota</taxon>
        <taxon>Actinomycetes</taxon>
        <taxon>Micrococcales</taxon>
        <taxon>Microbacteriaceae</taxon>
        <taxon>Microbacterium</taxon>
    </lineage>
</organism>